<dbReference type="Pfam" id="PF13895">
    <property type="entry name" value="Ig_2"/>
    <property type="match status" value="2"/>
</dbReference>
<dbReference type="InterPro" id="IPR036179">
    <property type="entry name" value="Ig-like_dom_sf"/>
</dbReference>
<dbReference type="SUPFAM" id="SSF48726">
    <property type="entry name" value="Immunoglobulin"/>
    <property type="match status" value="2"/>
</dbReference>
<feature type="domain" description="Ig-like" evidence="3">
    <location>
        <begin position="6"/>
        <end position="87"/>
    </location>
</feature>
<gene>
    <name evidence="4" type="ORF">UPYG_G00236850</name>
</gene>
<proteinExistence type="predicted"/>
<keyword evidence="2" id="KW-1015">Disulfide bond</keyword>
<dbReference type="InterPro" id="IPR050488">
    <property type="entry name" value="Ig_Fc_receptor"/>
</dbReference>
<comment type="caution">
    <text evidence="4">The sequence shown here is derived from an EMBL/GenBank/DDBJ whole genome shotgun (WGS) entry which is preliminary data.</text>
</comment>
<evidence type="ECO:0000313" key="4">
    <source>
        <dbReference type="EMBL" id="KAL0970076.1"/>
    </source>
</evidence>
<feature type="domain" description="Ig-like" evidence="3">
    <location>
        <begin position="98"/>
        <end position="185"/>
    </location>
</feature>
<dbReference type="InterPro" id="IPR007110">
    <property type="entry name" value="Ig-like_dom"/>
</dbReference>
<evidence type="ECO:0000259" key="3">
    <source>
        <dbReference type="PROSITE" id="PS50835"/>
    </source>
</evidence>
<protein>
    <recommendedName>
        <fullName evidence="3">Ig-like domain-containing protein</fullName>
    </recommendedName>
</protein>
<name>A0ABD0WWS3_UMBPY</name>
<evidence type="ECO:0000256" key="1">
    <source>
        <dbReference type="ARBA" id="ARBA00022729"/>
    </source>
</evidence>
<dbReference type="PROSITE" id="PS50835">
    <property type="entry name" value="IG_LIKE"/>
    <property type="match status" value="2"/>
</dbReference>
<keyword evidence="5" id="KW-1185">Reference proteome</keyword>
<evidence type="ECO:0000256" key="2">
    <source>
        <dbReference type="ARBA" id="ARBA00023157"/>
    </source>
</evidence>
<dbReference type="EMBL" id="JAGEUA010000007">
    <property type="protein sequence ID" value="KAL0970076.1"/>
    <property type="molecule type" value="Genomic_DNA"/>
</dbReference>
<keyword evidence="1" id="KW-0732">Signal</keyword>
<organism evidence="4 5">
    <name type="scientific">Umbra pygmaea</name>
    <name type="common">Eastern mudminnow</name>
    <dbReference type="NCBI Taxonomy" id="75934"/>
    <lineage>
        <taxon>Eukaryota</taxon>
        <taxon>Metazoa</taxon>
        <taxon>Chordata</taxon>
        <taxon>Craniata</taxon>
        <taxon>Vertebrata</taxon>
        <taxon>Euteleostomi</taxon>
        <taxon>Actinopterygii</taxon>
        <taxon>Neopterygii</taxon>
        <taxon>Teleostei</taxon>
        <taxon>Protacanthopterygii</taxon>
        <taxon>Esociformes</taxon>
        <taxon>Umbridae</taxon>
        <taxon>Umbra</taxon>
    </lineage>
</organism>
<dbReference type="InterPro" id="IPR003599">
    <property type="entry name" value="Ig_sub"/>
</dbReference>
<dbReference type="SMART" id="SM00409">
    <property type="entry name" value="IG"/>
    <property type="match status" value="2"/>
</dbReference>
<dbReference type="PANTHER" id="PTHR11481:SF64">
    <property type="entry name" value="FC RECEPTOR-LIKE PROTEIN 4"/>
    <property type="match status" value="1"/>
</dbReference>
<dbReference type="InterPro" id="IPR013783">
    <property type="entry name" value="Ig-like_fold"/>
</dbReference>
<dbReference type="AlphaFoldDB" id="A0ABD0WWS3"/>
<evidence type="ECO:0000313" key="5">
    <source>
        <dbReference type="Proteomes" id="UP001557470"/>
    </source>
</evidence>
<sequence length="208" mass="23046">MTIALPRASVSVSSPQGLLYSGETVTLQCNIPGYTGWTSYYWYKNNQLFSQTSKTTIIPIPITKTGQTDQFRCEGTRSGRPKASQLSDTFSFSINALPRASVSVSSPQGLLYSGETVTLQCNIPGYTGWTSYYWYKNNQLFSQTSKTTIIPIPITKTGQTDQFRCEGARERILKASQLSDTFSFSINGTCTIYVGRMCMMGGHGRKQL</sequence>
<reference evidence="4 5" key="1">
    <citation type="submission" date="2024-06" db="EMBL/GenBank/DDBJ databases">
        <authorList>
            <person name="Pan Q."/>
            <person name="Wen M."/>
            <person name="Jouanno E."/>
            <person name="Zahm M."/>
            <person name="Klopp C."/>
            <person name="Cabau C."/>
            <person name="Louis A."/>
            <person name="Berthelot C."/>
            <person name="Parey E."/>
            <person name="Roest Crollius H."/>
            <person name="Montfort J."/>
            <person name="Robinson-Rechavi M."/>
            <person name="Bouchez O."/>
            <person name="Lampietro C."/>
            <person name="Lopez Roques C."/>
            <person name="Donnadieu C."/>
            <person name="Postlethwait J."/>
            <person name="Bobe J."/>
            <person name="Verreycken H."/>
            <person name="Guiguen Y."/>
        </authorList>
    </citation>
    <scope>NUCLEOTIDE SEQUENCE [LARGE SCALE GENOMIC DNA]</scope>
    <source>
        <strain evidence="4">Up_M1</strain>
        <tissue evidence="4">Testis</tissue>
    </source>
</reference>
<dbReference type="PANTHER" id="PTHR11481">
    <property type="entry name" value="IMMUNOGLOBULIN FC RECEPTOR"/>
    <property type="match status" value="1"/>
</dbReference>
<dbReference type="Gene3D" id="2.60.40.10">
    <property type="entry name" value="Immunoglobulins"/>
    <property type="match status" value="2"/>
</dbReference>
<accession>A0ABD0WWS3</accession>
<dbReference type="Proteomes" id="UP001557470">
    <property type="component" value="Unassembled WGS sequence"/>
</dbReference>